<dbReference type="PANTHER" id="PTHR46145:SF4">
    <property type="entry name" value="HEPARANASE"/>
    <property type="match status" value="1"/>
</dbReference>
<organism evidence="1 2">
    <name type="scientific">Novosphingobium aureum</name>
    <dbReference type="NCBI Taxonomy" id="2792964"/>
    <lineage>
        <taxon>Bacteria</taxon>
        <taxon>Pseudomonadati</taxon>
        <taxon>Pseudomonadota</taxon>
        <taxon>Alphaproteobacteria</taxon>
        <taxon>Sphingomonadales</taxon>
        <taxon>Sphingomonadaceae</taxon>
        <taxon>Novosphingobium</taxon>
    </lineage>
</organism>
<proteinExistence type="predicted"/>
<accession>A0A931MLZ7</accession>
<reference evidence="1" key="1">
    <citation type="submission" date="2020-11" db="EMBL/GenBank/DDBJ databases">
        <title>Novosphingobium aureum sp. nov., a marine bacterium isolated from sediment of a salt flat.</title>
        <authorList>
            <person name="Yoo Y."/>
            <person name="Kim J.-J."/>
        </authorList>
    </citation>
    <scope>NUCLEOTIDE SEQUENCE</scope>
    <source>
        <strain evidence="1">YJ-S2-02</strain>
    </source>
</reference>
<dbReference type="PANTHER" id="PTHR46145">
    <property type="entry name" value="HEPARANASE"/>
    <property type="match status" value="1"/>
</dbReference>
<dbReference type="Gene3D" id="3.20.20.80">
    <property type="entry name" value="Glycosidases"/>
    <property type="match status" value="1"/>
</dbReference>
<dbReference type="EMBL" id="JADZGI010000003">
    <property type="protein sequence ID" value="MBH0114607.1"/>
    <property type="molecule type" value="Genomic_DNA"/>
</dbReference>
<name>A0A931MLZ7_9SPHN</name>
<protein>
    <recommendedName>
        <fullName evidence="3">Glycosyl hydrolase family 79</fullName>
    </recommendedName>
</protein>
<dbReference type="SUPFAM" id="SSF51445">
    <property type="entry name" value="(Trans)glycosidases"/>
    <property type="match status" value="1"/>
</dbReference>
<dbReference type="Proteomes" id="UP000617634">
    <property type="component" value="Unassembled WGS sequence"/>
</dbReference>
<dbReference type="AlphaFoldDB" id="A0A931MLZ7"/>
<keyword evidence="2" id="KW-1185">Reference proteome</keyword>
<gene>
    <name evidence="1" type="ORF">I5E68_16790</name>
</gene>
<dbReference type="InterPro" id="IPR017853">
    <property type="entry name" value="GH"/>
</dbReference>
<sequence length="525" mass="55310">MASPLPGRLLPLLVGALLSGCAGQHVPGSPADGAAPARKATEATLRAGSLPLVGRVSERFLSYNVEMVELTGGRFWKPYRNGIADKADQYEYRPPIDLANPRLRKLAGALAPVYVRYSGTWANATVYADVEHHDGPAPEGFDAVLTRAQWRGAIDFAKAVDARIVTSMATSAGTRDADGAWQPDHAASFLAATKALGGTIWASEFANEPNLVGGTQPPEGYSAADYRRDYARFHTWLAASSPETQVMAPGAFEFGAGRALPAFIKQLPTEQLVPDDATRPDIVSFHFYGEISQRCAGTRPDPQAAQWLDMLDGAIANTMRLRARVAPEAPVWLSETAETACGGNPQAAGFADSFRFVDQLANAARQGVEVSMHNTLAASDYALLDEHSFAPRPNYWAALLWRKTMGTGVLDARSFAPDPNLRLYAHCQRAVAGGVTLLAVNLGRETAGSISLAGQGQVQAYTLSAVPGDAQRVALGGKPLALAAGDALPALEGEAHTGAVPLPASSITFITIPGAANPACSGTAQ</sequence>
<evidence type="ECO:0000313" key="1">
    <source>
        <dbReference type="EMBL" id="MBH0114607.1"/>
    </source>
</evidence>
<comment type="caution">
    <text evidence="1">The sequence shown here is derived from an EMBL/GenBank/DDBJ whole genome shotgun (WGS) entry which is preliminary data.</text>
</comment>
<evidence type="ECO:0008006" key="3">
    <source>
        <dbReference type="Google" id="ProtNLM"/>
    </source>
</evidence>
<evidence type="ECO:0000313" key="2">
    <source>
        <dbReference type="Proteomes" id="UP000617634"/>
    </source>
</evidence>